<protein>
    <submittedName>
        <fullName evidence="3">PhzF family phenazine biosynthesis protein</fullName>
    </submittedName>
</protein>
<dbReference type="PIRSF" id="PIRSF016184">
    <property type="entry name" value="PhzC_PhzF"/>
    <property type="match status" value="1"/>
</dbReference>
<dbReference type="InterPro" id="IPR003719">
    <property type="entry name" value="Phenazine_PhzF-like"/>
</dbReference>
<dbReference type="Gene3D" id="3.10.310.10">
    <property type="entry name" value="Diaminopimelate Epimerase, Chain A, domain 1"/>
    <property type="match status" value="2"/>
</dbReference>
<dbReference type="NCBIfam" id="TIGR00654">
    <property type="entry name" value="PhzF_family"/>
    <property type="match status" value="1"/>
</dbReference>
<dbReference type="EMBL" id="JAAGBB010000007">
    <property type="protein sequence ID" value="MBR0664303.1"/>
    <property type="molecule type" value="Genomic_DNA"/>
</dbReference>
<dbReference type="PANTHER" id="PTHR13774:SF39">
    <property type="entry name" value="BIOSYNTHESIS PROTEIN, PUTATIVE-RELATED"/>
    <property type="match status" value="1"/>
</dbReference>
<evidence type="ECO:0000313" key="4">
    <source>
        <dbReference type="Proteomes" id="UP001196870"/>
    </source>
</evidence>
<dbReference type="Proteomes" id="UP001196870">
    <property type="component" value="Unassembled WGS sequence"/>
</dbReference>
<dbReference type="SUPFAM" id="SSF54506">
    <property type="entry name" value="Diaminopimelate epimerase-like"/>
    <property type="match status" value="1"/>
</dbReference>
<reference evidence="4" key="1">
    <citation type="journal article" date="2021" name="Syst. Appl. Microbiol.">
        <title>Roseomonas hellenica sp. nov., isolated from roots of wild-growing Alkanna tinctoria.</title>
        <authorList>
            <person name="Rat A."/>
            <person name="Naranjo H.D."/>
            <person name="Lebbe L."/>
            <person name="Cnockaert M."/>
            <person name="Krigas N."/>
            <person name="Grigoriadou K."/>
            <person name="Maloupa E."/>
            <person name="Willems A."/>
        </authorList>
    </citation>
    <scope>NUCLEOTIDE SEQUENCE [LARGE SCALE GENOMIC DNA]</scope>
    <source>
        <strain evidence="4">LMG 31523</strain>
    </source>
</reference>
<dbReference type="PANTHER" id="PTHR13774">
    <property type="entry name" value="PHENAZINE BIOSYNTHESIS PROTEIN"/>
    <property type="match status" value="1"/>
</dbReference>
<keyword evidence="4" id="KW-1185">Reference proteome</keyword>
<evidence type="ECO:0000256" key="1">
    <source>
        <dbReference type="ARBA" id="ARBA00008270"/>
    </source>
</evidence>
<organism evidence="3 4">
    <name type="scientific">Plastoroseomonas hellenica</name>
    <dbReference type="NCBI Taxonomy" id="2687306"/>
    <lineage>
        <taxon>Bacteria</taxon>
        <taxon>Pseudomonadati</taxon>
        <taxon>Pseudomonadota</taxon>
        <taxon>Alphaproteobacteria</taxon>
        <taxon>Acetobacterales</taxon>
        <taxon>Acetobacteraceae</taxon>
        <taxon>Plastoroseomonas</taxon>
    </lineage>
</organism>
<keyword evidence="2" id="KW-0413">Isomerase</keyword>
<accession>A0ABS5EVI8</accession>
<dbReference type="Pfam" id="PF02567">
    <property type="entry name" value="PhzC-PhzF"/>
    <property type="match status" value="1"/>
</dbReference>
<evidence type="ECO:0000313" key="3">
    <source>
        <dbReference type="EMBL" id="MBR0664303.1"/>
    </source>
</evidence>
<gene>
    <name evidence="3" type="ORF">GXW71_08035</name>
</gene>
<sequence>MRQPLPTPILLSVFPAGPGGGNPCPVVLDASGMDAAAMQALAAAYGHESVFVLPPADAATVDYGFRFFVPAHEMEMCGHATLGAAWLLRQGAALSCDGLRIETLSGPVRAIFGPDGSVEITQPAGHATEVAEVPAVLGALGVTERDLLPGARLLNAATSRVKTLVPLADPARLHRLAPDPAAVGAACAAIGSTGLYPWAADTGGILHARQFPRGSGYPEDAATGIAAAALFHGLGAPSGGIVVRQGEAMGRPSEIRVRPDPEGPGCRIGGRVERLA</sequence>
<name>A0ABS5EVI8_9PROT</name>
<proteinExistence type="inferred from homology"/>
<comment type="similarity">
    <text evidence="1">Belongs to the PhzF family.</text>
</comment>
<evidence type="ECO:0000256" key="2">
    <source>
        <dbReference type="ARBA" id="ARBA00023235"/>
    </source>
</evidence>
<dbReference type="RefSeq" id="WP_211851899.1">
    <property type="nucleotide sequence ID" value="NZ_JAAGBB010000007.1"/>
</dbReference>
<comment type="caution">
    <text evidence="3">The sequence shown here is derived from an EMBL/GenBank/DDBJ whole genome shotgun (WGS) entry which is preliminary data.</text>
</comment>